<organism evidence="2 3">
    <name type="scientific">Paramarasmius palmivorus</name>
    <dbReference type="NCBI Taxonomy" id="297713"/>
    <lineage>
        <taxon>Eukaryota</taxon>
        <taxon>Fungi</taxon>
        <taxon>Dikarya</taxon>
        <taxon>Basidiomycota</taxon>
        <taxon>Agaricomycotina</taxon>
        <taxon>Agaricomycetes</taxon>
        <taxon>Agaricomycetidae</taxon>
        <taxon>Agaricales</taxon>
        <taxon>Marasmiineae</taxon>
        <taxon>Marasmiaceae</taxon>
        <taxon>Paramarasmius</taxon>
    </lineage>
</organism>
<feature type="region of interest" description="Disordered" evidence="1">
    <location>
        <begin position="30"/>
        <end position="56"/>
    </location>
</feature>
<gene>
    <name evidence="2" type="ORF">VNI00_016144</name>
</gene>
<evidence type="ECO:0000313" key="3">
    <source>
        <dbReference type="Proteomes" id="UP001383192"/>
    </source>
</evidence>
<comment type="caution">
    <text evidence="2">The sequence shown here is derived from an EMBL/GenBank/DDBJ whole genome shotgun (WGS) entry which is preliminary data.</text>
</comment>
<evidence type="ECO:0000256" key="1">
    <source>
        <dbReference type="SAM" id="MobiDB-lite"/>
    </source>
</evidence>
<reference evidence="2 3" key="1">
    <citation type="submission" date="2024-01" db="EMBL/GenBank/DDBJ databases">
        <title>A draft genome for a cacao thread blight-causing isolate of Paramarasmius palmivorus.</title>
        <authorList>
            <person name="Baruah I.K."/>
            <person name="Bukari Y."/>
            <person name="Amoako-Attah I."/>
            <person name="Meinhardt L.W."/>
            <person name="Bailey B.A."/>
            <person name="Cohen S.P."/>
        </authorList>
    </citation>
    <scope>NUCLEOTIDE SEQUENCE [LARGE SCALE GENOMIC DNA]</scope>
    <source>
        <strain evidence="2 3">GH-12</strain>
    </source>
</reference>
<keyword evidence="3" id="KW-1185">Reference proteome</keyword>
<dbReference type="EMBL" id="JAYKXP010000118">
    <property type="protein sequence ID" value="KAK7024640.1"/>
    <property type="molecule type" value="Genomic_DNA"/>
</dbReference>
<feature type="region of interest" description="Disordered" evidence="1">
    <location>
        <begin position="237"/>
        <end position="271"/>
    </location>
</feature>
<feature type="compositionally biased region" description="Basic and acidic residues" evidence="1">
    <location>
        <begin position="254"/>
        <end position="267"/>
    </location>
</feature>
<sequence>MDVDSLVGPYGVDDPSNPATINPALLQAPNGLNHSTGTGTRAHHNVSTSYSPNTPSLEGEGMPHGLQNSNTTMPTHHSNPVHYPTANTMSSPPIITGVNNDVRMQNGAVNTSSTSLQPPRKFIFGLPPSTWEANESIVCVLHNHFDGSPCTNHAEHTCLAFGQQDEAFLAERTKLINKLTSSTRAENHQLEKELNRALDERDDARDRYEQLGDQYDHLERQYDDLKRDHDELIEKYESLQKSIPSDPPRTTKRKKDDQEPTDPERPTPAKKTARSFYIPIIGYAVIDTKEKLSLGVEYTVLETINFRPGFPIIDAGLEWCNDSGMLRPSQYAHKCTTSRTLPVAAALSGTGNGAQLIPAIVDEVNDLVDDASTPGNWAALITLWEIRSVVNYRHYLRSRYPNIVPALNPVESAILDANVEPIWSRFSYFHDGQKCERKEDTTQHFDANPLEIPSVPTPSKTGATDVEIALDVLAHYNHTAHLGILVSDSGFVDLTSIQSRRLFMSFTPEAPDQVSDYRCAMISFLTALGLYQQLKTAFSLEISPARTITRFTKDDYATPRAIAKHLAACGITVEEVEVAFQFAMHYCLQAVNVHWLPEKVRRHYAEAFRLGQLRLL</sequence>
<proteinExistence type="predicted"/>
<evidence type="ECO:0000313" key="2">
    <source>
        <dbReference type="EMBL" id="KAK7024640.1"/>
    </source>
</evidence>
<accession>A0AAW0BFH6</accession>
<dbReference type="Proteomes" id="UP001383192">
    <property type="component" value="Unassembled WGS sequence"/>
</dbReference>
<dbReference type="Gene3D" id="1.20.120.330">
    <property type="entry name" value="Nucleotidyltransferases domain 2"/>
    <property type="match status" value="1"/>
</dbReference>
<name>A0AAW0BFH6_9AGAR</name>
<protein>
    <submittedName>
        <fullName evidence="2">Uncharacterized protein</fullName>
    </submittedName>
</protein>
<dbReference type="AlphaFoldDB" id="A0AAW0BFH6"/>